<name>A0A6A1WHZ3_9ROSI</name>
<dbReference type="OrthoDB" id="985898at2759"/>
<accession>A0A6A1WHZ3</accession>
<proteinExistence type="predicted"/>
<sequence>MVLLIERISKLYSKLENHHHHHRHDDLQSEAFSASLQAFESDVSNFLNQLLLNSKPGSEGLSLPWVQQCLGLLPAINKAFAKLVVEIDYPISIWEVASVEEYLNYSLSLLDLFNSISSSLAYLGQARLSLAHALSLVENSPSLAIERLKEIEPRKLTEDFRKGETNEDGQERNCLGKQRVVHQALIVMKSIGFWVCGIVLSGLCNDAKPYLEMRTPVGGFVSPSIGELDSRIYEIVMEKETILREVKELNDALACLVAALVDGKDSKATEELQGKLEVSEKLLDGLQKEVDHLFSDILAGRNKLLDCLRHRKL</sequence>
<protein>
    <submittedName>
        <fullName evidence="1">Protein BPS1, chloroplastic</fullName>
    </submittedName>
</protein>
<gene>
    <name evidence="1" type="ORF">CJ030_MR1G013985</name>
</gene>
<reference evidence="1 2" key="1">
    <citation type="journal article" date="2019" name="Plant Biotechnol. J.">
        <title>The red bayberry genome and genetic basis of sex determination.</title>
        <authorList>
            <person name="Jia H.M."/>
            <person name="Jia H.J."/>
            <person name="Cai Q.L."/>
            <person name="Wang Y."/>
            <person name="Zhao H.B."/>
            <person name="Yang W.F."/>
            <person name="Wang G.Y."/>
            <person name="Li Y.H."/>
            <person name="Zhan D.L."/>
            <person name="Shen Y.T."/>
            <person name="Niu Q.F."/>
            <person name="Chang L."/>
            <person name="Qiu J."/>
            <person name="Zhao L."/>
            <person name="Xie H.B."/>
            <person name="Fu W.Y."/>
            <person name="Jin J."/>
            <person name="Li X.W."/>
            <person name="Jiao Y."/>
            <person name="Zhou C.C."/>
            <person name="Tu T."/>
            <person name="Chai C.Y."/>
            <person name="Gao J.L."/>
            <person name="Fan L.J."/>
            <person name="van de Weg E."/>
            <person name="Wang J.Y."/>
            <person name="Gao Z.S."/>
        </authorList>
    </citation>
    <scope>NUCLEOTIDE SEQUENCE [LARGE SCALE GENOMIC DNA]</scope>
    <source>
        <tissue evidence="1">Leaves</tissue>
    </source>
</reference>
<organism evidence="1 2">
    <name type="scientific">Morella rubra</name>
    <name type="common">Chinese bayberry</name>
    <dbReference type="NCBI Taxonomy" id="262757"/>
    <lineage>
        <taxon>Eukaryota</taxon>
        <taxon>Viridiplantae</taxon>
        <taxon>Streptophyta</taxon>
        <taxon>Embryophyta</taxon>
        <taxon>Tracheophyta</taxon>
        <taxon>Spermatophyta</taxon>
        <taxon>Magnoliopsida</taxon>
        <taxon>eudicotyledons</taxon>
        <taxon>Gunneridae</taxon>
        <taxon>Pentapetalae</taxon>
        <taxon>rosids</taxon>
        <taxon>fabids</taxon>
        <taxon>Fagales</taxon>
        <taxon>Myricaceae</taxon>
        <taxon>Morella</taxon>
    </lineage>
</organism>
<comment type="caution">
    <text evidence="1">The sequence shown here is derived from an EMBL/GenBank/DDBJ whole genome shotgun (WGS) entry which is preliminary data.</text>
</comment>
<dbReference type="EMBL" id="RXIC02000019">
    <property type="protein sequence ID" value="KAB1224959.1"/>
    <property type="molecule type" value="Genomic_DNA"/>
</dbReference>
<dbReference type="AlphaFoldDB" id="A0A6A1WHZ3"/>
<dbReference type="Proteomes" id="UP000516437">
    <property type="component" value="Chromosome 1"/>
</dbReference>
<keyword evidence="2" id="KW-1185">Reference proteome</keyword>
<dbReference type="PANTHER" id="PTHR31509">
    <property type="entry name" value="BPS1-LIKE PROTEIN"/>
    <property type="match status" value="1"/>
</dbReference>
<evidence type="ECO:0000313" key="1">
    <source>
        <dbReference type="EMBL" id="KAB1224959.1"/>
    </source>
</evidence>
<evidence type="ECO:0000313" key="2">
    <source>
        <dbReference type="Proteomes" id="UP000516437"/>
    </source>
</evidence>